<evidence type="ECO:0000259" key="3">
    <source>
        <dbReference type="Pfam" id="PF11396"/>
    </source>
</evidence>
<feature type="region of interest" description="Disordered" evidence="1">
    <location>
        <begin position="229"/>
        <end position="256"/>
    </location>
</feature>
<gene>
    <name evidence="4" type="ORF">ACFSTG_14945</name>
</gene>
<feature type="domain" description="Putative beta-lactamase-inhibitor-like PepSY-like" evidence="3">
    <location>
        <begin position="44"/>
        <end position="97"/>
    </location>
</feature>
<accession>A0ABW5J134</accession>
<feature type="signal peptide" evidence="2">
    <location>
        <begin position="1"/>
        <end position="21"/>
    </location>
</feature>
<dbReference type="InterPro" id="IPR021533">
    <property type="entry name" value="PepSY-like"/>
</dbReference>
<organism evidence="4 5">
    <name type="scientific">Salinimicrobium flavum</name>
    <dbReference type="NCBI Taxonomy" id="1737065"/>
    <lineage>
        <taxon>Bacteria</taxon>
        <taxon>Pseudomonadati</taxon>
        <taxon>Bacteroidota</taxon>
        <taxon>Flavobacteriia</taxon>
        <taxon>Flavobacteriales</taxon>
        <taxon>Flavobacteriaceae</taxon>
        <taxon>Salinimicrobium</taxon>
    </lineage>
</organism>
<dbReference type="RefSeq" id="WP_380755044.1">
    <property type="nucleotide sequence ID" value="NZ_JBHULT010000013.1"/>
</dbReference>
<evidence type="ECO:0000313" key="4">
    <source>
        <dbReference type="EMBL" id="MFD2519204.1"/>
    </source>
</evidence>
<comment type="caution">
    <text evidence="4">The sequence shown here is derived from an EMBL/GenBank/DDBJ whole genome shotgun (WGS) entry which is preliminary data.</text>
</comment>
<keyword evidence="2" id="KW-0732">Signal</keyword>
<feature type="domain" description="Putative beta-lactamase-inhibitor-like PepSY-like" evidence="3">
    <location>
        <begin position="181"/>
        <end position="233"/>
    </location>
</feature>
<keyword evidence="5" id="KW-1185">Reference proteome</keyword>
<sequence>MKNLKIYGLALVAVFSFYSCSDDDDNIDTTPDVDLNVTAPRADTYVNTTALPQPILDYIVAHYPGQTIVEAEIEDNNNYEVKLSNDVELVFDSEGTFRGVDDDGDDDFGDEDIAVANLPQKIRDFIALHYPTATIEEAERENNGNYEIELSNDVEIIFDSNGDFLGQAVDSSPNDDKDDDDIAIEDLPEVITNYINEHYHNVSIIEAEMEDNGYEIGLSNGMELKFDSDGKFLSAEDHNGDDDEDDDDDDSEDDSD</sequence>
<evidence type="ECO:0000313" key="5">
    <source>
        <dbReference type="Proteomes" id="UP001597468"/>
    </source>
</evidence>
<dbReference type="EMBL" id="JBHULT010000013">
    <property type="protein sequence ID" value="MFD2519204.1"/>
    <property type="molecule type" value="Genomic_DNA"/>
</dbReference>
<evidence type="ECO:0000256" key="1">
    <source>
        <dbReference type="SAM" id="MobiDB-lite"/>
    </source>
</evidence>
<dbReference type="Proteomes" id="UP001597468">
    <property type="component" value="Unassembled WGS sequence"/>
</dbReference>
<reference evidence="5" key="1">
    <citation type="journal article" date="2019" name="Int. J. Syst. Evol. Microbiol.">
        <title>The Global Catalogue of Microorganisms (GCM) 10K type strain sequencing project: providing services to taxonomists for standard genome sequencing and annotation.</title>
        <authorList>
            <consortium name="The Broad Institute Genomics Platform"/>
            <consortium name="The Broad Institute Genome Sequencing Center for Infectious Disease"/>
            <person name="Wu L."/>
            <person name="Ma J."/>
        </authorList>
    </citation>
    <scope>NUCLEOTIDE SEQUENCE [LARGE SCALE GENOMIC DNA]</scope>
    <source>
        <strain evidence="5">KCTC 42585</strain>
    </source>
</reference>
<dbReference type="Pfam" id="PF11396">
    <property type="entry name" value="PepSY_like"/>
    <property type="match status" value="3"/>
</dbReference>
<feature type="chain" id="PRO_5046440804" evidence="2">
    <location>
        <begin position="22"/>
        <end position="256"/>
    </location>
</feature>
<dbReference type="PROSITE" id="PS51257">
    <property type="entry name" value="PROKAR_LIPOPROTEIN"/>
    <property type="match status" value="1"/>
</dbReference>
<feature type="compositionally biased region" description="Basic and acidic residues" evidence="1">
    <location>
        <begin position="229"/>
        <end position="238"/>
    </location>
</feature>
<feature type="domain" description="Putative beta-lactamase-inhibitor-like PepSY-like" evidence="3">
    <location>
        <begin position="112"/>
        <end position="165"/>
    </location>
</feature>
<dbReference type="SUPFAM" id="SSF160574">
    <property type="entry name" value="BT0923-like"/>
    <property type="match status" value="2"/>
</dbReference>
<name>A0ABW5J134_9FLAO</name>
<proteinExistence type="predicted"/>
<protein>
    <submittedName>
        <fullName evidence="4">PepSY-like domain-containing protein</fullName>
    </submittedName>
</protein>
<dbReference type="Gene3D" id="3.40.1420.30">
    <property type="match status" value="2"/>
</dbReference>
<feature type="compositionally biased region" description="Acidic residues" evidence="1">
    <location>
        <begin position="239"/>
        <end position="256"/>
    </location>
</feature>
<evidence type="ECO:0000256" key="2">
    <source>
        <dbReference type="SAM" id="SignalP"/>
    </source>
</evidence>